<dbReference type="HAMAP" id="MF_01894">
    <property type="entry name" value="Smc_prok"/>
    <property type="match status" value="1"/>
</dbReference>
<evidence type="ECO:0000313" key="9">
    <source>
        <dbReference type="Proteomes" id="UP000054877"/>
    </source>
</evidence>
<dbReference type="GO" id="GO:0005737">
    <property type="term" value="C:cytoplasm"/>
    <property type="evidence" value="ECO:0007669"/>
    <property type="project" value="UniProtKB-SubCell"/>
</dbReference>
<keyword evidence="9" id="KW-1185">Reference proteome</keyword>
<dbReference type="RefSeq" id="WP_058482759.1">
    <property type="nucleotide sequence ID" value="NZ_CAAAII010000002.1"/>
</dbReference>
<dbReference type="Gene3D" id="3.40.50.300">
    <property type="entry name" value="P-loop containing nucleotide triphosphate hydrolases"/>
    <property type="match status" value="2"/>
</dbReference>
<dbReference type="NCBIfam" id="TIGR02168">
    <property type="entry name" value="SMC_prok_B"/>
    <property type="match status" value="1"/>
</dbReference>
<feature type="coiled-coil region" evidence="6">
    <location>
        <begin position="191"/>
        <end position="225"/>
    </location>
</feature>
<dbReference type="EMBL" id="LNYX01000012">
    <property type="protein sequence ID" value="KTD64647.1"/>
    <property type="molecule type" value="Genomic_DNA"/>
</dbReference>
<feature type="coiled-coil region" evidence="6">
    <location>
        <begin position="976"/>
        <end position="1013"/>
    </location>
</feature>
<dbReference type="InterPro" id="IPR003395">
    <property type="entry name" value="RecF/RecN/SMC_N"/>
</dbReference>
<dbReference type="PATRIC" id="fig|452.5.peg.892"/>
<dbReference type="SUPFAM" id="SSF75553">
    <property type="entry name" value="Smc hinge domain"/>
    <property type="match status" value="1"/>
</dbReference>
<keyword evidence="5 6" id="KW-0238">DNA-binding</keyword>
<protein>
    <recommendedName>
        <fullName evidence="6">Chromosome partition protein Smc</fullName>
    </recommendedName>
</protein>
<dbReference type="PIRSF" id="PIRSF005719">
    <property type="entry name" value="SMC"/>
    <property type="match status" value="1"/>
</dbReference>
<dbReference type="Pfam" id="PF02463">
    <property type="entry name" value="SMC_N"/>
    <property type="match status" value="1"/>
</dbReference>
<comment type="subunit">
    <text evidence="6">Homodimer.</text>
</comment>
<evidence type="ECO:0000259" key="7">
    <source>
        <dbReference type="Pfam" id="PF02463"/>
    </source>
</evidence>
<dbReference type="GO" id="GO:0007059">
    <property type="term" value="P:chromosome segregation"/>
    <property type="evidence" value="ECO:0007669"/>
    <property type="project" value="UniProtKB-UniRule"/>
</dbReference>
<evidence type="ECO:0000256" key="4">
    <source>
        <dbReference type="ARBA" id="ARBA00023054"/>
    </source>
</evidence>
<evidence type="ECO:0000313" key="8">
    <source>
        <dbReference type="EMBL" id="KTD64647.1"/>
    </source>
</evidence>
<feature type="coiled-coil region" evidence="6">
    <location>
        <begin position="662"/>
        <end position="752"/>
    </location>
</feature>
<dbReference type="STRING" id="452.Lspi_0814"/>
<comment type="similarity">
    <text evidence="6">Belongs to the SMC family.</text>
</comment>
<dbReference type="CDD" id="cd03278">
    <property type="entry name" value="ABC_SMC_barmotin"/>
    <property type="match status" value="2"/>
</dbReference>
<dbReference type="GO" id="GO:0030261">
    <property type="term" value="P:chromosome condensation"/>
    <property type="evidence" value="ECO:0007669"/>
    <property type="project" value="InterPro"/>
</dbReference>
<feature type="binding site" evidence="6">
    <location>
        <begin position="32"/>
        <end position="39"/>
    </location>
    <ligand>
        <name>ATP</name>
        <dbReference type="ChEBI" id="CHEBI:30616"/>
    </ligand>
</feature>
<evidence type="ECO:0000256" key="6">
    <source>
        <dbReference type="HAMAP-Rule" id="MF_01894"/>
    </source>
</evidence>
<evidence type="ECO:0000256" key="1">
    <source>
        <dbReference type="ARBA" id="ARBA00022490"/>
    </source>
</evidence>
<dbReference type="PANTHER" id="PTHR43977">
    <property type="entry name" value="STRUCTURAL MAINTENANCE OF CHROMOSOMES PROTEIN 3"/>
    <property type="match status" value="1"/>
</dbReference>
<feature type="coiled-coil region" evidence="6">
    <location>
        <begin position="293"/>
        <end position="404"/>
    </location>
</feature>
<evidence type="ECO:0000256" key="2">
    <source>
        <dbReference type="ARBA" id="ARBA00022741"/>
    </source>
</evidence>
<name>A0A0W0Z685_LEGSP</name>
<dbReference type="SUPFAM" id="SSF52540">
    <property type="entry name" value="P-loop containing nucleoside triphosphate hydrolases"/>
    <property type="match status" value="1"/>
</dbReference>
<proteinExistence type="inferred from homology"/>
<comment type="subcellular location">
    <subcellularLocation>
        <location evidence="6">Cytoplasm</location>
    </subcellularLocation>
</comment>
<organism evidence="8 9">
    <name type="scientific">Legionella spiritensis</name>
    <dbReference type="NCBI Taxonomy" id="452"/>
    <lineage>
        <taxon>Bacteria</taxon>
        <taxon>Pseudomonadati</taxon>
        <taxon>Pseudomonadota</taxon>
        <taxon>Gammaproteobacteria</taxon>
        <taxon>Legionellales</taxon>
        <taxon>Legionellaceae</taxon>
        <taxon>Legionella</taxon>
    </lineage>
</organism>
<comment type="domain">
    <text evidence="6">Contains large globular domains required for ATP hydrolysis at each terminus and a third globular domain forming a flexible hinge near the middle of the molecule. These domains are separated by coiled-coil structures.</text>
</comment>
<keyword evidence="2 6" id="KW-0547">Nucleotide-binding</keyword>
<sequence>MHLKQLKLAGFKSFVDPTVIPFPSQLVAVVGPNGCGKSNIIDAVRWVMGESSAKNLRGESMTDVIFSGSSHRKGVGQASVELLFDNSLGRLIGQYAGYQEISVKRVVTRDGDSAYFLNGTRCRRRDITDIFLGTGAGARGYSIIGQGTISRLIEARPEELRAYLEEAAGVSKYKERRRETVLRINHTRDNLTRVADIREELDKQLQRLERQAKAAERYQTLKNEERTTRAEILALKWQNLSERKTSLEHAIRQHQLTFETHQANAAQLYQQSTTLREQRHECDDRVQTVQTEFYQLATEIARLEESVQQQQREKKRLEAEKQQLQQDWGSLLDQVTQNQVVLQESEAEHGRLKTEIASLRTDLAGKEAWFEQEQQRHLARQADIERVQAELARAESDTRMAELSRSHCLQRRQEIQTRLQIIDTERRQLDILPLQDDWQRYQTRITELQVMVESDNGEHKGQNAQGEVLADELQAIEKSIRQEQDNAYQLNTRQATLAAMLHTATGRSSDPAIEPSELWPDHARLLDILTVEEAWQTACEMIVDDGLQAIVVESISDVLTRLPIESVRSRLFVTPKTDKPSMPASRSCLADKIKGPRPNFAYRFDRIYTAETLEEAILWLPDIEEEESIVTPEGYWFGRNWLQIPRPREPDEKGLLARRQELIEVQQQIEQSEKLLEQWKTARDNKHVQISEHERNIVCLRQRLSENREALHAAIAEKNACERMLEQTRQNILRLDEEYDTLLETLETITQEQVKADDLWLSARQSCEHFEELLQQLTPDNIASQETLRQGRRAVEDVRTQLHQTELKAEREWVKVGQLRNDIEREQERLRILQERLESVLSHLHGSDNPDNQQQAVLSEKIRQHHELENRLIEAREQLQSLTRTLDELSEHIKTEEKRAKDIQEISLQAQMDEQALSVRATGLLESLAEQGFTLSEALRNIPADATVESREQCLIDLVNKINRLGAINLAAIEEFETESQRKKHLDEQYQDLQDALATLDAAIEKMDKETRQRFQTTFDEVNAAFQALFPRLFGGGHAMLELTCDNLLEAGVQVMAQPPGKRNSTIHLLSGGEKAMTAVALVFAIFQLNPSPFCMLDEVDAPLDDVNIGRFCTLVKEMSQFVQFLFITHNKVTMELADHLIGVTMREPGVSRVVAVDVEQALSMSGS</sequence>
<feature type="domain" description="RecF/RecN/SMC N-terminal" evidence="7">
    <location>
        <begin position="2"/>
        <end position="1152"/>
    </location>
</feature>
<dbReference type="InterPro" id="IPR024704">
    <property type="entry name" value="SMC"/>
</dbReference>
<comment type="caution">
    <text evidence="8">The sequence shown here is derived from an EMBL/GenBank/DDBJ whole genome shotgun (WGS) entry which is preliminary data.</text>
</comment>
<dbReference type="InterPro" id="IPR027417">
    <property type="entry name" value="P-loop_NTPase"/>
</dbReference>
<reference evidence="8 9" key="1">
    <citation type="submission" date="2015-11" db="EMBL/GenBank/DDBJ databases">
        <title>Genomic analysis of 38 Legionella species identifies large and diverse effector repertoires.</title>
        <authorList>
            <person name="Burstein D."/>
            <person name="Amaro F."/>
            <person name="Zusman T."/>
            <person name="Lifshitz Z."/>
            <person name="Cohen O."/>
            <person name="Gilbert J.A."/>
            <person name="Pupko T."/>
            <person name="Shuman H.A."/>
            <person name="Segal G."/>
        </authorList>
    </citation>
    <scope>NUCLEOTIDE SEQUENCE [LARGE SCALE GENOMIC DNA]</scope>
    <source>
        <strain evidence="8 9">Mt.St.Helens-9</strain>
    </source>
</reference>
<accession>A0A0W0Z685</accession>
<dbReference type="InterPro" id="IPR011890">
    <property type="entry name" value="SMC_prok"/>
</dbReference>
<evidence type="ECO:0000256" key="5">
    <source>
        <dbReference type="ARBA" id="ARBA00023125"/>
    </source>
</evidence>
<dbReference type="AlphaFoldDB" id="A0A0W0Z685"/>
<dbReference type="GO" id="GO:0005524">
    <property type="term" value="F:ATP binding"/>
    <property type="evidence" value="ECO:0007669"/>
    <property type="project" value="UniProtKB-UniRule"/>
</dbReference>
<keyword evidence="4 6" id="KW-0175">Coiled coil</keyword>
<dbReference type="GO" id="GO:0016887">
    <property type="term" value="F:ATP hydrolysis activity"/>
    <property type="evidence" value="ECO:0007669"/>
    <property type="project" value="InterPro"/>
</dbReference>
<gene>
    <name evidence="8" type="primary">smc_1</name>
    <name evidence="6" type="synonym">smc</name>
    <name evidence="8" type="ORF">Lspi_0814</name>
</gene>
<keyword evidence="1 6" id="KW-0963">Cytoplasm</keyword>
<dbReference type="GO" id="GO:0007062">
    <property type="term" value="P:sister chromatid cohesion"/>
    <property type="evidence" value="ECO:0007669"/>
    <property type="project" value="InterPro"/>
</dbReference>
<evidence type="ECO:0000256" key="3">
    <source>
        <dbReference type="ARBA" id="ARBA00022840"/>
    </source>
</evidence>
<dbReference type="GO" id="GO:0005694">
    <property type="term" value="C:chromosome"/>
    <property type="evidence" value="ECO:0007669"/>
    <property type="project" value="InterPro"/>
</dbReference>
<dbReference type="OrthoDB" id="9808768at2"/>
<dbReference type="InterPro" id="IPR036277">
    <property type="entry name" value="SMC_hinge_sf"/>
</dbReference>
<dbReference type="GO" id="GO:0003677">
    <property type="term" value="F:DNA binding"/>
    <property type="evidence" value="ECO:0007669"/>
    <property type="project" value="UniProtKB-UniRule"/>
</dbReference>
<feature type="coiled-coil region" evidence="6">
    <location>
        <begin position="816"/>
        <end position="906"/>
    </location>
</feature>
<keyword evidence="3 6" id="KW-0067">ATP-binding</keyword>
<dbReference type="GO" id="GO:0006260">
    <property type="term" value="P:DNA replication"/>
    <property type="evidence" value="ECO:0007669"/>
    <property type="project" value="UniProtKB-UniRule"/>
</dbReference>
<dbReference type="Proteomes" id="UP000054877">
    <property type="component" value="Unassembled WGS sequence"/>
</dbReference>
<comment type="function">
    <text evidence="6">Required for chromosome condensation and partitioning.</text>
</comment>